<evidence type="ECO:0000256" key="8">
    <source>
        <dbReference type="SAM" id="MobiDB-lite"/>
    </source>
</evidence>
<evidence type="ECO:0000256" key="5">
    <source>
        <dbReference type="ARBA" id="ARBA00022833"/>
    </source>
</evidence>
<accession>A0AAV6VFJ2</accession>
<evidence type="ECO:0000256" key="4">
    <source>
        <dbReference type="ARBA" id="ARBA00022771"/>
    </source>
</evidence>
<keyword evidence="4" id="KW-0863">Zinc-finger</keyword>
<name>A0AAV6VFJ2_9ARAC</name>
<dbReference type="Proteomes" id="UP000827092">
    <property type="component" value="Unassembled WGS sequence"/>
</dbReference>
<organism evidence="10 11">
    <name type="scientific">Oedothorax gibbosus</name>
    <dbReference type="NCBI Taxonomy" id="931172"/>
    <lineage>
        <taxon>Eukaryota</taxon>
        <taxon>Metazoa</taxon>
        <taxon>Ecdysozoa</taxon>
        <taxon>Arthropoda</taxon>
        <taxon>Chelicerata</taxon>
        <taxon>Arachnida</taxon>
        <taxon>Araneae</taxon>
        <taxon>Araneomorphae</taxon>
        <taxon>Entelegynae</taxon>
        <taxon>Araneoidea</taxon>
        <taxon>Linyphiidae</taxon>
        <taxon>Erigoninae</taxon>
        <taxon>Oedothorax</taxon>
    </lineage>
</organism>
<keyword evidence="11" id="KW-1185">Reference proteome</keyword>
<proteinExistence type="predicted"/>
<gene>
    <name evidence="10" type="ORF">JTE90_017252</name>
</gene>
<dbReference type="PANTHER" id="PTHR16058:SF4">
    <property type="entry name" value="DOUBLE ZINC RIBBON AND ANKYRIN REPEAT-CONTAINING PROTEIN 1"/>
    <property type="match status" value="1"/>
</dbReference>
<comment type="subcellular location">
    <subcellularLocation>
        <location evidence="1">Cell projection</location>
    </subcellularLocation>
</comment>
<dbReference type="PANTHER" id="PTHR16058">
    <property type="entry name" value="DOUBLE ZINC RIBBON AND ANKYRIN REPEAT-CONTAINING PROTEIN 1"/>
    <property type="match status" value="1"/>
</dbReference>
<comment type="caution">
    <text evidence="10">The sequence shown here is derived from an EMBL/GenBank/DDBJ whole genome shotgun (WGS) entry which is preliminary data.</text>
</comment>
<keyword evidence="6" id="KW-0040">ANK repeat</keyword>
<dbReference type="EMBL" id="JAFNEN010000098">
    <property type="protein sequence ID" value="KAG8194811.1"/>
    <property type="molecule type" value="Genomic_DNA"/>
</dbReference>
<keyword evidence="3" id="KW-0677">Repeat</keyword>
<feature type="region of interest" description="Disordered" evidence="8">
    <location>
        <begin position="151"/>
        <end position="204"/>
    </location>
</feature>
<sequence length="446" mass="49803">MLTFGVDRYTMAPFSIPAPHINPLRAQNLGTRRTIDTQTKIELVCETFMKHEIFFTVDGTRPQPYAGIIQGSKLFKYSEPFCLPPGKISVKAIALNAQVRTIRSNIVTKCFEVLKSENEKAKKVVKAKKKKKQQVASTELSVQRKLFGSEDMLNDDFDDPEKDLCLEEPPTSVENFPPHYAQQQRSEEDITSESGHSSQSAASVQEGEDPLNIATCESAPITPLSSAPQSPIKKPYMVGDNLENGIGDVSKVANKSCGCNIKSESPPCCLKCSTSLEVCVTCNTTNEITSKFCIQCGQKLMINCINCHQFNYVIATFCQFCGQKLQLSENVLGNNSILSPKSKTHHKSVQRSPSLLTKQTQTLVEKKNAKKSPQKLPSHSPGRGYWHQQLDYICNHLKSYAYNNNEFRESISEPMLSDFQSAKVTKDEDSVSITLKFSPYIYNEKL</sequence>
<evidence type="ECO:0000256" key="7">
    <source>
        <dbReference type="ARBA" id="ARBA00023273"/>
    </source>
</evidence>
<evidence type="ECO:0000256" key="6">
    <source>
        <dbReference type="ARBA" id="ARBA00023043"/>
    </source>
</evidence>
<feature type="compositionally biased region" description="Low complexity" evidence="8">
    <location>
        <begin position="192"/>
        <end position="203"/>
    </location>
</feature>
<reference evidence="10 11" key="1">
    <citation type="journal article" date="2022" name="Nat. Ecol. Evol.">
        <title>A masculinizing supergene underlies an exaggerated male reproductive morph in a spider.</title>
        <authorList>
            <person name="Hendrickx F."/>
            <person name="De Corte Z."/>
            <person name="Sonet G."/>
            <person name="Van Belleghem S.M."/>
            <person name="Kostlbacher S."/>
            <person name="Vangestel C."/>
        </authorList>
    </citation>
    <scope>NUCLEOTIDE SEQUENCE [LARGE SCALE GENOMIC DNA]</scope>
    <source>
        <strain evidence="10">W744_W776</strain>
    </source>
</reference>
<dbReference type="Pfam" id="PF13287">
    <property type="entry name" value="Fn3_assoc"/>
    <property type="match status" value="1"/>
</dbReference>
<evidence type="ECO:0000313" key="10">
    <source>
        <dbReference type="EMBL" id="KAG8194811.1"/>
    </source>
</evidence>
<dbReference type="InterPro" id="IPR052481">
    <property type="entry name" value="DZAN1"/>
</dbReference>
<dbReference type="AlphaFoldDB" id="A0AAV6VFJ2"/>
<keyword evidence="5" id="KW-0862">Zinc</keyword>
<evidence type="ECO:0000256" key="1">
    <source>
        <dbReference type="ARBA" id="ARBA00004316"/>
    </source>
</evidence>
<evidence type="ECO:0000313" key="11">
    <source>
        <dbReference type="Proteomes" id="UP000827092"/>
    </source>
</evidence>
<evidence type="ECO:0000256" key="3">
    <source>
        <dbReference type="ARBA" id="ARBA00022737"/>
    </source>
</evidence>
<dbReference type="GO" id="GO:0042995">
    <property type="term" value="C:cell projection"/>
    <property type="evidence" value="ECO:0007669"/>
    <property type="project" value="UniProtKB-SubCell"/>
</dbReference>
<dbReference type="GO" id="GO:0008270">
    <property type="term" value="F:zinc ion binding"/>
    <property type="evidence" value="ECO:0007669"/>
    <property type="project" value="UniProtKB-KW"/>
</dbReference>
<evidence type="ECO:0000259" key="9">
    <source>
        <dbReference type="Pfam" id="PF12773"/>
    </source>
</evidence>
<keyword evidence="7" id="KW-0966">Cell projection</keyword>
<feature type="compositionally biased region" description="Acidic residues" evidence="8">
    <location>
        <begin position="152"/>
        <end position="161"/>
    </location>
</feature>
<feature type="domain" description="DZANK-type" evidence="9">
    <location>
        <begin position="279"/>
        <end position="322"/>
    </location>
</feature>
<keyword evidence="2" id="KW-0479">Metal-binding</keyword>
<dbReference type="Pfam" id="PF12773">
    <property type="entry name" value="DZR"/>
    <property type="match status" value="1"/>
</dbReference>
<dbReference type="InterPro" id="IPR025874">
    <property type="entry name" value="DZR"/>
</dbReference>
<dbReference type="InterPro" id="IPR026876">
    <property type="entry name" value="Fn3_assoc_repeat"/>
</dbReference>
<protein>
    <recommendedName>
        <fullName evidence="9">DZANK-type domain-containing protein</fullName>
    </recommendedName>
</protein>
<evidence type="ECO:0000256" key="2">
    <source>
        <dbReference type="ARBA" id="ARBA00022723"/>
    </source>
</evidence>